<gene>
    <name evidence="2" type="ORF">GPUH_LOCUS10451</name>
</gene>
<accession>A0A183DP10</accession>
<organism evidence="4">
    <name type="scientific">Gongylonema pulchrum</name>
    <dbReference type="NCBI Taxonomy" id="637853"/>
    <lineage>
        <taxon>Eukaryota</taxon>
        <taxon>Metazoa</taxon>
        <taxon>Ecdysozoa</taxon>
        <taxon>Nematoda</taxon>
        <taxon>Chromadorea</taxon>
        <taxon>Rhabditida</taxon>
        <taxon>Spirurina</taxon>
        <taxon>Spiruromorpha</taxon>
        <taxon>Spiruroidea</taxon>
        <taxon>Gongylonematidae</taxon>
        <taxon>Gongylonema</taxon>
    </lineage>
</organism>
<name>A0A183DP10_9BILA</name>
<dbReference type="WBParaSite" id="GPUH_0001046401-mRNA-1">
    <property type="protein sequence ID" value="GPUH_0001046401-mRNA-1"/>
    <property type="gene ID" value="GPUH_0001046401"/>
</dbReference>
<evidence type="ECO:0000313" key="2">
    <source>
        <dbReference type="EMBL" id="VDN17458.1"/>
    </source>
</evidence>
<dbReference type="AlphaFoldDB" id="A0A183DP10"/>
<evidence type="ECO:0000256" key="1">
    <source>
        <dbReference type="SAM" id="MobiDB-lite"/>
    </source>
</evidence>
<feature type="compositionally biased region" description="Polar residues" evidence="1">
    <location>
        <begin position="56"/>
        <end position="70"/>
    </location>
</feature>
<sequence length="70" mass="7782">MMRMVTMATTMPTMMMMVKLGEVTIAAITRCFWLFAPSLLVEKAKATKSARLAHVGTNNPQTSPQRIHTT</sequence>
<reference evidence="2 3" key="2">
    <citation type="submission" date="2018-11" db="EMBL/GenBank/DDBJ databases">
        <authorList>
            <consortium name="Pathogen Informatics"/>
        </authorList>
    </citation>
    <scope>NUCLEOTIDE SEQUENCE [LARGE SCALE GENOMIC DNA]</scope>
</reference>
<reference evidence="4" key="1">
    <citation type="submission" date="2016-06" db="UniProtKB">
        <authorList>
            <consortium name="WormBaseParasite"/>
        </authorList>
    </citation>
    <scope>IDENTIFICATION</scope>
</reference>
<proteinExistence type="predicted"/>
<dbReference type="Proteomes" id="UP000271098">
    <property type="component" value="Unassembled WGS sequence"/>
</dbReference>
<dbReference type="EMBL" id="UYRT01077981">
    <property type="protein sequence ID" value="VDN17458.1"/>
    <property type="molecule type" value="Genomic_DNA"/>
</dbReference>
<keyword evidence="3" id="KW-1185">Reference proteome</keyword>
<evidence type="ECO:0000313" key="4">
    <source>
        <dbReference type="WBParaSite" id="GPUH_0001046401-mRNA-1"/>
    </source>
</evidence>
<protein>
    <submittedName>
        <fullName evidence="4">Secreted protein</fullName>
    </submittedName>
</protein>
<feature type="region of interest" description="Disordered" evidence="1">
    <location>
        <begin position="50"/>
        <end position="70"/>
    </location>
</feature>
<evidence type="ECO:0000313" key="3">
    <source>
        <dbReference type="Proteomes" id="UP000271098"/>
    </source>
</evidence>